<dbReference type="SMART" id="SM01260">
    <property type="entry name" value="LANC_like"/>
    <property type="match status" value="1"/>
</dbReference>
<evidence type="ECO:0000313" key="5">
    <source>
        <dbReference type="EMBL" id="PHJ22984.1"/>
    </source>
</evidence>
<keyword evidence="4" id="KW-0472">Membrane</keyword>
<evidence type="ECO:0000256" key="4">
    <source>
        <dbReference type="SAM" id="Phobius"/>
    </source>
</evidence>
<feature type="binding site" evidence="2">
    <location>
        <position position="455"/>
    </location>
    <ligand>
        <name>Zn(2+)</name>
        <dbReference type="ChEBI" id="CHEBI:29105"/>
    </ligand>
</feature>
<gene>
    <name evidence="5" type="ORF">CSUI_003163</name>
</gene>
<sequence>MSSSSGSRRLSARCFFNLAAAAFPGESSADSVGGAPSSMASRGGGRPMPSSGGGFLHLEKGTNQMKVRVRQELEQHLDELTRVVKSAGAAANRKKEGSVYVGSPGMAYAFLKLAAYKRDTRRSAGGKGEEEEEERCYHRGLGGGEEEKKRQRKALMEVAQNLLSEELLQSSLLQAKKHPSLGPSLLCGPAGLYLVLAIQAWQKEKEESLQDDPSSSRGDDATTSSSATSSSSSPPPSHGRTSSPSTSSPSPSSSPSSSSPSQSFLKAVKGYESYYSYALDKLDSDEWLYGRVGYLYGLLFLNYMHPSSVSNSSINDLAVRVLESGIECGRQVGVSPLMYSWHEKYYLGAAHGVLGILYILMLVPSVRRDLNAMRYVKGTLDWILTLETENQNYPACFGETQDYLCHFCHGATGAVFTFSVASVIFNHRDFQKAALRAAECVWRYGLLKKGSGICHGISGSGYALLAVYKLTRDPIWLDRAIEFALKMFDEKLQADSRIPDNPFSLFEGLSGAICFLVDLLHNPLKSSFPFFELGF</sequence>
<proteinExistence type="inferred from homology"/>
<dbReference type="Pfam" id="PF05147">
    <property type="entry name" value="LANC_like"/>
    <property type="match status" value="1"/>
</dbReference>
<organism evidence="5 6">
    <name type="scientific">Cystoisospora suis</name>
    <dbReference type="NCBI Taxonomy" id="483139"/>
    <lineage>
        <taxon>Eukaryota</taxon>
        <taxon>Sar</taxon>
        <taxon>Alveolata</taxon>
        <taxon>Apicomplexa</taxon>
        <taxon>Conoidasida</taxon>
        <taxon>Coccidia</taxon>
        <taxon>Eucoccidiorida</taxon>
        <taxon>Eimeriorina</taxon>
        <taxon>Sarcocystidae</taxon>
        <taxon>Cystoisospora</taxon>
    </lineage>
</organism>
<dbReference type="AlphaFoldDB" id="A0A2C6L673"/>
<feature type="region of interest" description="Disordered" evidence="3">
    <location>
        <begin position="206"/>
        <end position="261"/>
    </location>
</feature>
<evidence type="ECO:0000256" key="1">
    <source>
        <dbReference type="ARBA" id="ARBA00007179"/>
    </source>
</evidence>
<keyword evidence="2" id="KW-0479">Metal-binding</keyword>
<dbReference type="CDD" id="cd04794">
    <property type="entry name" value="euk_LANCL"/>
    <property type="match status" value="1"/>
</dbReference>
<dbReference type="SUPFAM" id="SSF158745">
    <property type="entry name" value="LanC-like"/>
    <property type="match status" value="1"/>
</dbReference>
<keyword evidence="2" id="KW-0862">Zinc</keyword>
<dbReference type="Gene3D" id="1.50.10.10">
    <property type="match status" value="2"/>
</dbReference>
<feature type="transmembrane region" description="Helical" evidence="4">
    <location>
        <begin position="345"/>
        <end position="364"/>
    </location>
</feature>
<dbReference type="InterPro" id="IPR012341">
    <property type="entry name" value="6hp_glycosidase-like_sf"/>
</dbReference>
<dbReference type="VEuPathDB" id="ToxoDB:CSUI_003163"/>
<evidence type="ECO:0000256" key="2">
    <source>
        <dbReference type="PIRSR" id="PIRSR607822-1"/>
    </source>
</evidence>
<dbReference type="PANTHER" id="PTHR12736">
    <property type="entry name" value="LANC-LIKE PROTEIN"/>
    <property type="match status" value="1"/>
</dbReference>
<feature type="binding site" evidence="2">
    <location>
        <position position="454"/>
    </location>
    <ligand>
        <name>Zn(2+)</name>
        <dbReference type="ChEBI" id="CHEBI:29105"/>
    </ligand>
</feature>
<dbReference type="Proteomes" id="UP000221165">
    <property type="component" value="Unassembled WGS sequence"/>
</dbReference>
<keyword evidence="4" id="KW-0812">Transmembrane</keyword>
<dbReference type="PRINTS" id="PR01950">
    <property type="entry name" value="LANCSUPER"/>
</dbReference>
<protein>
    <submittedName>
        <fullName evidence="5">Lanthionine synthetase c family protein</fullName>
    </submittedName>
</protein>
<feature type="region of interest" description="Disordered" evidence="3">
    <location>
        <begin position="122"/>
        <end position="148"/>
    </location>
</feature>
<dbReference type="PANTHER" id="PTHR12736:SF7">
    <property type="entry name" value="LANC-LIKE PROTEIN 3"/>
    <property type="match status" value="1"/>
</dbReference>
<dbReference type="GO" id="GO:0046872">
    <property type="term" value="F:metal ion binding"/>
    <property type="evidence" value="ECO:0007669"/>
    <property type="project" value="UniProtKB-KW"/>
</dbReference>
<dbReference type="GO" id="GO:0005886">
    <property type="term" value="C:plasma membrane"/>
    <property type="evidence" value="ECO:0007669"/>
    <property type="project" value="TreeGrafter"/>
</dbReference>
<feature type="binding site" evidence="2">
    <location>
        <position position="408"/>
    </location>
    <ligand>
        <name>Zn(2+)</name>
        <dbReference type="ChEBI" id="CHEBI:29105"/>
    </ligand>
</feature>
<dbReference type="PRINTS" id="PR01951">
    <property type="entry name" value="LANCEUKARYTE"/>
</dbReference>
<keyword evidence="6" id="KW-1185">Reference proteome</keyword>
<dbReference type="RefSeq" id="XP_067924661.1">
    <property type="nucleotide sequence ID" value="XM_068063361.1"/>
</dbReference>
<feature type="compositionally biased region" description="Gly residues" evidence="3">
    <location>
        <begin position="42"/>
        <end position="55"/>
    </location>
</feature>
<feature type="region of interest" description="Disordered" evidence="3">
    <location>
        <begin position="25"/>
        <end position="55"/>
    </location>
</feature>
<evidence type="ECO:0000313" key="6">
    <source>
        <dbReference type="Proteomes" id="UP000221165"/>
    </source>
</evidence>
<dbReference type="GO" id="GO:0031179">
    <property type="term" value="P:peptide modification"/>
    <property type="evidence" value="ECO:0007669"/>
    <property type="project" value="InterPro"/>
</dbReference>
<dbReference type="InterPro" id="IPR007822">
    <property type="entry name" value="LANC-like"/>
</dbReference>
<reference evidence="5 6" key="1">
    <citation type="journal article" date="2017" name="Int. J. Parasitol.">
        <title>The genome of the protozoan parasite Cystoisospora suis and a reverse vaccinology approach to identify vaccine candidates.</title>
        <authorList>
            <person name="Palmieri N."/>
            <person name="Shrestha A."/>
            <person name="Ruttkowski B."/>
            <person name="Beck T."/>
            <person name="Vogl C."/>
            <person name="Tomley F."/>
            <person name="Blake D.P."/>
            <person name="Joachim A."/>
        </authorList>
    </citation>
    <scope>NUCLEOTIDE SEQUENCE [LARGE SCALE GENOMIC DNA]</scope>
    <source>
        <strain evidence="5 6">Wien I</strain>
    </source>
</reference>
<dbReference type="GeneID" id="94426572"/>
<feature type="compositionally biased region" description="Low complexity" evidence="3">
    <location>
        <begin position="221"/>
        <end position="261"/>
    </location>
</feature>
<keyword evidence="4" id="KW-1133">Transmembrane helix</keyword>
<dbReference type="GO" id="GO:0005975">
    <property type="term" value="P:carbohydrate metabolic process"/>
    <property type="evidence" value="ECO:0007669"/>
    <property type="project" value="InterPro"/>
</dbReference>
<dbReference type="EMBL" id="MIGC01001374">
    <property type="protein sequence ID" value="PHJ22984.1"/>
    <property type="molecule type" value="Genomic_DNA"/>
</dbReference>
<evidence type="ECO:0000256" key="3">
    <source>
        <dbReference type="SAM" id="MobiDB-lite"/>
    </source>
</evidence>
<dbReference type="OrthoDB" id="10257263at2759"/>
<accession>A0A2C6L673</accession>
<comment type="similarity">
    <text evidence="1">Belongs to the LanC-like protein family.</text>
</comment>
<comment type="caution">
    <text evidence="5">The sequence shown here is derived from an EMBL/GenBank/DDBJ whole genome shotgun (WGS) entry which is preliminary data.</text>
</comment>
<name>A0A2C6L673_9APIC</name>
<dbReference type="InterPro" id="IPR020464">
    <property type="entry name" value="LanC-like_prot_euk"/>
</dbReference>